<dbReference type="PANTHER" id="PTHR23416:SF78">
    <property type="entry name" value="LIPOPOLYSACCHARIDE BIOSYNTHESIS O-ACETYL TRANSFERASE WBBJ-RELATED"/>
    <property type="match status" value="1"/>
</dbReference>
<dbReference type="AlphaFoldDB" id="A0A1V6LSP3"/>
<dbReference type="SUPFAM" id="SSF51161">
    <property type="entry name" value="Trimeric LpxA-like enzymes"/>
    <property type="match status" value="1"/>
</dbReference>
<protein>
    <submittedName>
        <fullName evidence="1">Acetyltransferase</fullName>
    </submittedName>
</protein>
<sequence length="194" mass="20899">MGVFNSLQFKLKSYLINTYVKRSKVKLIGKKIVFNGKPLIEKDKNATIVIEDEVVINSNNKTYHVNMFGPCKFKAEDKGSIIIGRNSRIHGTCIHARKSISIGSNCLIAANCQIFDSNGHDLCMEEPSKRIGTKGTSKPIVIEANVWLGVGVVVLPGVTIGEGSVISANSVVHKNIPANTIAGGNPVKLIGKNS</sequence>
<dbReference type="PANTHER" id="PTHR23416">
    <property type="entry name" value="SIALIC ACID SYNTHASE-RELATED"/>
    <property type="match status" value="1"/>
</dbReference>
<evidence type="ECO:0000313" key="2">
    <source>
        <dbReference type="Proteomes" id="UP000191680"/>
    </source>
</evidence>
<organism evidence="1 2">
    <name type="scientific">Croceivirga radicis</name>
    <dbReference type="NCBI Taxonomy" id="1929488"/>
    <lineage>
        <taxon>Bacteria</taxon>
        <taxon>Pseudomonadati</taxon>
        <taxon>Bacteroidota</taxon>
        <taxon>Flavobacteriia</taxon>
        <taxon>Flavobacteriales</taxon>
        <taxon>Flavobacteriaceae</taxon>
        <taxon>Croceivirga</taxon>
    </lineage>
</organism>
<accession>A0A1V6LSP3</accession>
<reference evidence="1 2" key="1">
    <citation type="submission" date="2016-12" db="EMBL/GenBank/DDBJ databases">
        <authorList>
            <person name="Song W.-J."/>
            <person name="Kurnit D.M."/>
        </authorList>
    </citation>
    <scope>NUCLEOTIDE SEQUENCE [LARGE SCALE GENOMIC DNA]</scope>
    <source>
        <strain evidence="1 2">HSG9</strain>
    </source>
</reference>
<dbReference type="CDD" id="cd04647">
    <property type="entry name" value="LbH_MAT_like"/>
    <property type="match status" value="1"/>
</dbReference>
<evidence type="ECO:0000313" key="1">
    <source>
        <dbReference type="EMBL" id="OQD43077.1"/>
    </source>
</evidence>
<dbReference type="OrthoDB" id="9812571at2"/>
<keyword evidence="2" id="KW-1185">Reference proteome</keyword>
<name>A0A1V6LSP3_9FLAO</name>
<dbReference type="Proteomes" id="UP000191680">
    <property type="component" value="Unassembled WGS sequence"/>
</dbReference>
<dbReference type="Pfam" id="PF14602">
    <property type="entry name" value="Hexapep_2"/>
    <property type="match status" value="1"/>
</dbReference>
<proteinExistence type="predicted"/>
<keyword evidence="1" id="KW-0808">Transferase</keyword>
<dbReference type="Gene3D" id="2.160.10.10">
    <property type="entry name" value="Hexapeptide repeat proteins"/>
    <property type="match status" value="1"/>
</dbReference>
<dbReference type="GO" id="GO:0016740">
    <property type="term" value="F:transferase activity"/>
    <property type="evidence" value="ECO:0007669"/>
    <property type="project" value="UniProtKB-KW"/>
</dbReference>
<comment type="caution">
    <text evidence="1">The sequence shown here is derived from an EMBL/GenBank/DDBJ whole genome shotgun (WGS) entry which is preliminary data.</text>
</comment>
<gene>
    <name evidence="1" type="ORF">BUL40_08285</name>
</gene>
<dbReference type="Pfam" id="PF00132">
    <property type="entry name" value="Hexapep"/>
    <property type="match status" value="1"/>
</dbReference>
<dbReference type="InterPro" id="IPR051159">
    <property type="entry name" value="Hexapeptide_acetyltransf"/>
</dbReference>
<dbReference type="InterPro" id="IPR001451">
    <property type="entry name" value="Hexapep"/>
</dbReference>
<dbReference type="InterPro" id="IPR011004">
    <property type="entry name" value="Trimer_LpxA-like_sf"/>
</dbReference>
<dbReference type="EMBL" id="MTBC01000004">
    <property type="protein sequence ID" value="OQD43077.1"/>
    <property type="molecule type" value="Genomic_DNA"/>
</dbReference>